<evidence type="ECO:0000259" key="1">
    <source>
        <dbReference type="Pfam" id="PF24626"/>
    </source>
</evidence>
<evidence type="ECO:0000313" key="3">
    <source>
        <dbReference type="Proteomes" id="UP000796880"/>
    </source>
</evidence>
<organism evidence="2 3">
    <name type="scientific">Rhamnella rubrinervis</name>
    <dbReference type="NCBI Taxonomy" id="2594499"/>
    <lineage>
        <taxon>Eukaryota</taxon>
        <taxon>Viridiplantae</taxon>
        <taxon>Streptophyta</taxon>
        <taxon>Embryophyta</taxon>
        <taxon>Tracheophyta</taxon>
        <taxon>Spermatophyta</taxon>
        <taxon>Magnoliopsida</taxon>
        <taxon>eudicotyledons</taxon>
        <taxon>Gunneridae</taxon>
        <taxon>Pentapetalae</taxon>
        <taxon>rosids</taxon>
        <taxon>fabids</taxon>
        <taxon>Rosales</taxon>
        <taxon>Rhamnaceae</taxon>
        <taxon>rhamnoid group</taxon>
        <taxon>Rhamneae</taxon>
        <taxon>Rhamnella</taxon>
    </lineage>
</organism>
<reference evidence="2" key="1">
    <citation type="submission" date="2020-03" db="EMBL/GenBank/DDBJ databases">
        <title>A high-quality chromosome-level genome assembly of a woody plant with both climbing and erect habits, Rhamnella rubrinervis.</title>
        <authorList>
            <person name="Lu Z."/>
            <person name="Yang Y."/>
            <person name="Zhu X."/>
            <person name="Sun Y."/>
        </authorList>
    </citation>
    <scope>NUCLEOTIDE SEQUENCE</scope>
    <source>
        <strain evidence="2">BYM</strain>
        <tissue evidence="2">Leaf</tissue>
    </source>
</reference>
<proteinExistence type="predicted"/>
<name>A0A8K0HFQ8_9ROSA</name>
<evidence type="ECO:0000313" key="2">
    <source>
        <dbReference type="EMBL" id="KAF3451278.1"/>
    </source>
</evidence>
<protein>
    <recommendedName>
        <fullName evidence="1">Tf2-1-like SH3-like domain-containing protein</fullName>
    </recommendedName>
</protein>
<dbReference type="OrthoDB" id="1931063at2759"/>
<dbReference type="Proteomes" id="UP000796880">
    <property type="component" value="Unassembled WGS sequence"/>
</dbReference>
<gene>
    <name evidence="2" type="ORF">FNV43_RR07373</name>
</gene>
<dbReference type="AlphaFoldDB" id="A0A8K0HFQ8"/>
<comment type="caution">
    <text evidence="2">The sequence shown here is derived from an EMBL/GenBank/DDBJ whole genome shotgun (WGS) entry which is preliminary data.</text>
</comment>
<sequence length="128" mass="14865">MRFGKKRKLSSRYIGPFEILERVGILAYRLALPPKLFGVHDVSHVSMLWKYMHDPSHVIEYESLEVYENLTYEEKPVEILDRKEQVLRNREIPIAKDWTVLGACVARSGLALVRRGPLVKPSLKLVKH</sequence>
<accession>A0A8K0HFQ8</accession>
<dbReference type="EMBL" id="VOIH02000003">
    <property type="protein sequence ID" value="KAF3451278.1"/>
    <property type="molecule type" value="Genomic_DNA"/>
</dbReference>
<feature type="domain" description="Tf2-1-like SH3-like" evidence="1">
    <location>
        <begin position="3"/>
        <end position="51"/>
    </location>
</feature>
<keyword evidence="3" id="KW-1185">Reference proteome</keyword>
<dbReference type="PANTHER" id="PTHR46148">
    <property type="entry name" value="CHROMO DOMAIN-CONTAINING PROTEIN"/>
    <property type="match status" value="1"/>
</dbReference>
<dbReference type="Pfam" id="PF24626">
    <property type="entry name" value="SH3_Tf2-1"/>
    <property type="match status" value="1"/>
</dbReference>
<dbReference type="InterPro" id="IPR056924">
    <property type="entry name" value="SH3_Tf2-1"/>
</dbReference>
<dbReference type="PANTHER" id="PTHR46148:SF60">
    <property type="entry name" value="CHROMO DOMAIN-CONTAINING PROTEIN"/>
    <property type="match status" value="1"/>
</dbReference>